<dbReference type="RefSeq" id="WP_021776971.1">
    <property type="nucleotide sequence ID" value="NZ_AWXE01000003.1"/>
</dbReference>
<accession>U2WU10</accession>
<protein>
    <submittedName>
        <fullName evidence="1">Uncharacterized protein</fullName>
    </submittedName>
</protein>
<organism evidence="1 2">
    <name type="scientific">Candidatus Micropelagius thuwalensis</name>
    <dbReference type="NCBI Taxonomy" id="1397666"/>
    <lineage>
        <taxon>Bacteria</taxon>
        <taxon>Pseudomonadati</taxon>
        <taxon>Pseudomonadota</taxon>
        <taxon>Alphaproteobacteria</taxon>
        <taxon>PS1 clade</taxon>
        <taxon>Candidatus Micropelagius</taxon>
    </lineage>
</organism>
<dbReference type="Proteomes" id="UP000016762">
    <property type="component" value="Unassembled WGS sequence"/>
</dbReference>
<dbReference type="AlphaFoldDB" id="U2WU10"/>
<name>U2WU10_9PROT</name>
<sequence length="148" mass="16671">MIKKFFIFSIGLIFLVACSTTENKKTYTTFPEGSLRNIFSRLEDRTTDDSALLTIINGRCAALNKVVSDMVLLAPENKLSEPLYKLSQSMGSGFLLLARKEGSVVSDYEIRSNEAIYNRLLVSSPEAFREDLMVCWEVFQIIVEAVNN</sequence>
<proteinExistence type="predicted"/>
<keyword evidence="2" id="KW-1185">Reference proteome</keyword>
<gene>
    <name evidence="1" type="ORF">RS24_00949</name>
</gene>
<comment type="caution">
    <text evidence="1">The sequence shown here is derived from an EMBL/GenBank/DDBJ whole genome shotgun (WGS) entry which is preliminary data.</text>
</comment>
<reference evidence="1 2" key="1">
    <citation type="journal article" date="2014" name="FEMS Microbiol. Ecol.">
        <title>Genomic differentiation among two strains of the PS1 clade isolated from geographically separated marine habitats.</title>
        <authorList>
            <person name="Jimenez-Infante F."/>
            <person name="Ngugi D.K."/>
            <person name="Alam I."/>
            <person name="Rashid M."/>
            <person name="Baalawi W."/>
            <person name="Kamau A.A."/>
            <person name="Bajic V.B."/>
            <person name="Stingl U."/>
        </authorList>
    </citation>
    <scope>NUCLEOTIDE SEQUENCE [LARGE SCALE GENOMIC DNA]</scope>
    <source>
        <strain evidence="1 2">RS24</strain>
    </source>
</reference>
<dbReference type="EMBL" id="AWXE01000003">
    <property type="protein sequence ID" value="ERL47018.1"/>
    <property type="molecule type" value="Genomic_DNA"/>
</dbReference>
<dbReference type="STRING" id="1397666.RS24_00949"/>
<evidence type="ECO:0000313" key="2">
    <source>
        <dbReference type="Proteomes" id="UP000016762"/>
    </source>
</evidence>
<evidence type="ECO:0000313" key="1">
    <source>
        <dbReference type="EMBL" id="ERL47018.1"/>
    </source>
</evidence>
<dbReference type="PROSITE" id="PS51257">
    <property type="entry name" value="PROKAR_LIPOPROTEIN"/>
    <property type="match status" value="1"/>
</dbReference>